<dbReference type="EMBL" id="CP048620">
    <property type="protein sequence ID" value="QPJ66651.1"/>
    <property type="molecule type" value="Genomic_DNA"/>
</dbReference>
<comment type="subcellular location">
    <subcellularLocation>
        <location evidence="2 8">Cytoplasm</location>
    </subcellularLocation>
</comment>
<dbReference type="AlphaFoldDB" id="A0A7T0C521"/>
<dbReference type="SMART" id="SM00955">
    <property type="entry name" value="RNB"/>
    <property type="match status" value="1"/>
</dbReference>
<accession>A0A7T0C521</accession>
<dbReference type="InterPro" id="IPR001900">
    <property type="entry name" value="RNase_II/R"/>
</dbReference>
<keyword evidence="7 8" id="KW-0694">RNA-binding</keyword>
<evidence type="ECO:0000256" key="2">
    <source>
        <dbReference type="ARBA" id="ARBA00004496"/>
    </source>
</evidence>
<dbReference type="InterPro" id="IPR003029">
    <property type="entry name" value="S1_domain"/>
</dbReference>
<dbReference type="Pfam" id="PF00773">
    <property type="entry name" value="RNB"/>
    <property type="match status" value="1"/>
</dbReference>
<keyword evidence="5 8" id="KW-0378">Hydrolase</keyword>
<organism evidence="10 11">
    <name type="scientific">Candidatus Nitrohelix vancouverensis</name>
    <dbReference type="NCBI Taxonomy" id="2705534"/>
    <lineage>
        <taxon>Bacteria</taxon>
        <taxon>Pseudomonadati</taxon>
        <taxon>Nitrospinota/Tectimicrobiota group</taxon>
        <taxon>Nitrospinota</taxon>
        <taxon>Nitrospinia</taxon>
        <taxon>Nitrospinales</taxon>
        <taxon>Nitrospinaceae</taxon>
        <taxon>Candidatus Nitrohelix</taxon>
    </lineage>
</organism>
<keyword evidence="3 8" id="KW-0963">Cytoplasm</keyword>
<proteinExistence type="inferred from homology"/>
<dbReference type="KEGG" id="nva:G3M78_15070"/>
<evidence type="ECO:0000256" key="5">
    <source>
        <dbReference type="ARBA" id="ARBA00022801"/>
    </source>
</evidence>
<evidence type="ECO:0000256" key="4">
    <source>
        <dbReference type="ARBA" id="ARBA00022722"/>
    </source>
</evidence>
<evidence type="ECO:0000256" key="1">
    <source>
        <dbReference type="ARBA" id="ARBA00001849"/>
    </source>
</evidence>
<gene>
    <name evidence="8 10" type="primary">rnr</name>
    <name evidence="10" type="ORF">G3M78_15070</name>
</gene>
<name>A0A7T0C521_9BACT</name>
<dbReference type="Pfam" id="PF00575">
    <property type="entry name" value="S1"/>
    <property type="match status" value="1"/>
</dbReference>
<dbReference type="NCBIfam" id="TIGR00358">
    <property type="entry name" value="3_prime_RNase"/>
    <property type="match status" value="1"/>
</dbReference>
<evidence type="ECO:0000313" key="11">
    <source>
        <dbReference type="Proteomes" id="UP000594464"/>
    </source>
</evidence>
<comment type="similarity">
    <text evidence="8">Belongs to the RNR ribonuclease family. RNase R subfamily.</text>
</comment>
<dbReference type="Proteomes" id="UP000594464">
    <property type="component" value="Chromosome"/>
</dbReference>
<dbReference type="Pfam" id="PF17876">
    <property type="entry name" value="CSD2"/>
    <property type="match status" value="1"/>
</dbReference>
<evidence type="ECO:0000256" key="6">
    <source>
        <dbReference type="ARBA" id="ARBA00022839"/>
    </source>
</evidence>
<dbReference type="InterPro" id="IPR013223">
    <property type="entry name" value="RNase_B_OB_dom"/>
</dbReference>
<dbReference type="InterPro" id="IPR011129">
    <property type="entry name" value="CSD"/>
</dbReference>
<dbReference type="PANTHER" id="PTHR23355:SF9">
    <property type="entry name" value="DIS3-LIKE EXONUCLEASE 2"/>
    <property type="match status" value="1"/>
</dbReference>
<keyword evidence="6 8" id="KW-0269">Exonuclease</keyword>
<dbReference type="GO" id="GO:0003723">
    <property type="term" value="F:RNA binding"/>
    <property type="evidence" value="ECO:0007669"/>
    <property type="project" value="UniProtKB-UniRule"/>
</dbReference>
<dbReference type="InterPro" id="IPR012340">
    <property type="entry name" value="NA-bd_OB-fold"/>
</dbReference>
<evidence type="ECO:0000313" key="10">
    <source>
        <dbReference type="EMBL" id="QPJ66651.1"/>
    </source>
</evidence>
<dbReference type="SMART" id="SM00316">
    <property type="entry name" value="S1"/>
    <property type="match status" value="1"/>
</dbReference>
<dbReference type="PROSITE" id="PS50126">
    <property type="entry name" value="S1"/>
    <property type="match status" value="1"/>
</dbReference>
<evidence type="ECO:0000259" key="9">
    <source>
        <dbReference type="PROSITE" id="PS50126"/>
    </source>
</evidence>
<dbReference type="InterPro" id="IPR050180">
    <property type="entry name" value="RNR_Ribonuclease"/>
</dbReference>
<dbReference type="InterPro" id="IPR040476">
    <property type="entry name" value="CSD2"/>
</dbReference>
<comment type="function">
    <text evidence="8">3'-5' exoribonuclease that releases 5'-nucleoside monophosphates and is involved in maturation of structured RNAs.</text>
</comment>
<evidence type="ECO:0000256" key="8">
    <source>
        <dbReference type="HAMAP-Rule" id="MF_01895"/>
    </source>
</evidence>
<keyword evidence="4 8" id="KW-0540">Nuclease</keyword>
<dbReference type="InterPro" id="IPR011805">
    <property type="entry name" value="RNase_R"/>
</dbReference>
<evidence type="ECO:0000256" key="7">
    <source>
        <dbReference type="ARBA" id="ARBA00022884"/>
    </source>
</evidence>
<comment type="catalytic activity">
    <reaction evidence="1 8">
        <text>Exonucleolytic cleavage in the 3'- to 5'-direction to yield nucleoside 5'-phosphates.</text>
        <dbReference type="EC" id="3.1.13.1"/>
    </reaction>
</comment>
<dbReference type="GO" id="GO:0006402">
    <property type="term" value="P:mRNA catabolic process"/>
    <property type="evidence" value="ECO:0007669"/>
    <property type="project" value="TreeGrafter"/>
</dbReference>
<dbReference type="EC" id="3.1.13.1" evidence="8"/>
<dbReference type="SMART" id="SM00357">
    <property type="entry name" value="CSP"/>
    <property type="match status" value="1"/>
</dbReference>
<protein>
    <recommendedName>
        <fullName evidence="8">Ribonuclease R</fullName>
        <shortName evidence="8">RNase R</shortName>
        <ecNumber evidence="8">3.1.13.1</ecNumber>
    </recommendedName>
</protein>
<dbReference type="CDD" id="cd04471">
    <property type="entry name" value="S1_RNase_R"/>
    <property type="match status" value="1"/>
</dbReference>
<dbReference type="HAMAP" id="MF_01895">
    <property type="entry name" value="RNase_R"/>
    <property type="match status" value="1"/>
</dbReference>
<feature type="domain" description="S1 motif" evidence="9">
    <location>
        <begin position="620"/>
        <end position="701"/>
    </location>
</feature>
<sequence>MELSQESILKRIRKKALRPLKIAEMARNLSIPEPQRKAFRNLIKEMAAAGKLIKIKGSRYGLPEEMSLVTGSLMGHSGGFGFVTPETPDGESDVYIHRKHMKDAMHQDRVVARVHSTEYNKREGQIVQILERKTTKLTGLYENFGKEGWVVPTEDRYFHDIFIPARNKMRAQNGHLVEVEIVSYPTSRQPPIGKVTHIIGFSNDPEAQVKSIFRKHDARLDFPEKVLRSAESIDETIPKAEFKKRKDLTGKTLFTIDGAKAKDFDDAVSLDSSASGYRLGVHIADVAHYVLPDQAIDKEAYERATSIYYPDGVIPMLPFRLSNNICSLKPDVERLAVSAWIDLDPDGVVTGFKFFNSVIKSCRRLTYSEAAASDDPEETPSLPDEIRETLMEMKKLSRILRKKRFKEGSVDFQIPEAAIVMSEKGTVEHIGLAEHNWAHEMIEEFMLCANRCAARFLKEKEVPAIHRIHEEPDAAKISALRDFIKGLGIRWNAPEPLRSVDIQKLVEKVRGRPEERVINVLLLRSMKKAIYSPNDIGHYCLGFPDYVHFTSPIRRYPDLATHRLIKTHLTHKCKGPERRLLLGYITECAGHTSWKERKAMEIERDVNDLRQTQYMADKTGKHFEGYISGVQSFGFFVELKETLVEGLVRMSSLTDDYYIFMEAEHKLQGQRRHQIFKIGDSVEVRVVSVDIAKRRIDLALVKKL</sequence>
<dbReference type="PANTHER" id="PTHR23355">
    <property type="entry name" value="RIBONUCLEASE"/>
    <property type="match status" value="1"/>
</dbReference>
<dbReference type="GO" id="GO:0008859">
    <property type="term" value="F:exoribonuclease II activity"/>
    <property type="evidence" value="ECO:0007669"/>
    <property type="project" value="UniProtKB-UniRule"/>
</dbReference>
<reference evidence="11" key="1">
    <citation type="submission" date="2020-02" db="EMBL/GenBank/DDBJ databases">
        <title>Genomic and physiological characterization of two novel Nitrospinaceae genera.</title>
        <authorList>
            <person name="Mueller A.J."/>
            <person name="Jung M.-Y."/>
            <person name="Strachan C.R."/>
            <person name="Herbold C.W."/>
            <person name="Kirkegaard R.H."/>
            <person name="Daims H."/>
        </authorList>
    </citation>
    <scope>NUCLEOTIDE SEQUENCE [LARGE SCALE GENOMIC DNA]</scope>
</reference>
<dbReference type="NCBIfam" id="TIGR02063">
    <property type="entry name" value="RNase_R"/>
    <property type="match status" value="1"/>
</dbReference>
<dbReference type="Gene3D" id="2.40.50.140">
    <property type="entry name" value="Nucleic acid-binding proteins"/>
    <property type="match status" value="2"/>
</dbReference>
<dbReference type="InterPro" id="IPR004476">
    <property type="entry name" value="RNase_II/RNase_R"/>
</dbReference>
<dbReference type="GO" id="GO:0005829">
    <property type="term" value="C:cytosol"/>
    <property type="evidence" value="ECO:0007669"/>
    <property type="project" value="UniProtKB-ARBA"/>
</dbReference>
<dbReference type="Pfam" id="PF08206">
    <property type="entry name" value="OB_RNB"/>
    <property type="match status" value="1"/>
</dbReference>
<evidence type="ECO:0000256" key="3">
    <source>
        <dbReference type="ARBA" id="ARBA00022490"/>
    </source>
</evidence>
<dbReference type="SUPFAM" id="SSF50249">
    <property type="entry name" value="Nucleic acid-binding proteins"/>
    <property type="match status" value="4"/>
</dbReference>